<name>A0A9D4NP74_DREPO</name>
<dbReference type="Proteomes" id="UP000828390">
    <property type="component" value="Unassembled WGS sequence"/>
</dbReference>
<evidence type="ECO:0000313" key="2">
    <source>
        <dbReference type="Proteomes" id="UP000828390"/>
    </source>
</evidence>
<proteinExistence type="predicted"/>
<comment type="caution">
    <text evidence="1">The sequence shown here is derived from an EMBL/GenBank/DDBJ whole genome shotgun (WGS) entry which is preliminary data.</text>
</comment>
<reference evidence="1" key="1">
    <citation type="journal article" date="2019" name="bioRxiv">
        <title>The Genome of the Zebra Mussel, Dreissena polymorpha: A Resource for Invasive Species Research.</title>
        <authorList>
            <person name="McCartney M.A."/>
            <person name="Auch B."/>
            <person name="Kono T."/>
            <person name="Mallez S."/>
            <person name="Zhang Y."/>
            <person name="Obille A."/>
            <person name="Becker A."/>
            <person name="Abrahante J.E."/>
            <person name="Garbe J."/>
            <person name="Badalamenti J.P."/>
            <person name="Herman A."/>
            <person name="Mangelson H."/>
            <person name="Liachko I."/>
            <person name="Sullivan S."/>
            <person name="Sone E.D."/>
            <person name="Koren S."/>
            <person name="Silverstein K.A.T."/>
            <person name="Beckman K.B."/>
            <person name="Gohl D.M."/>
        </authorList>
    </citation>
    <scope>NUCLEOTIDE SEQUENCE</scope>
    <source>
        <strain evidence="1">Duluth1</strain>
        <tissue evidence="1">Whole animal</tissue>
    </source>
</reference>
<protein>
    <submittedName>
        <fullName evidence="1">Uncharacterized protein</fullName>
    </submittedName>
</protein>
<gene>
    <name evidence="1" type="ORF">DPMN_022290</name>
</gene>
<evidence type="ECO:0000313" key="1">
    <source>
        <dbReference type="EMBL" id="KAH3898091.1"/>
    </source>
</evidence>
<keyword evidence="2" id="KW-1185">Reference proteome</keyword>
<sequence length="120" mass="12875">MMIEQALAIATTNGGTTQATIQIPCNLTLDSVIHIDGQNNVEMGQDGVLNDCSANMSGRISLNLFTLARWHQKPKADFSALESVSSVEPILGDFGRDAKNVATVGIQLFTSCRIGVHSER</sequence>
<reference evidence="1" key="2">
    <citation type="submission" date="2020-11" db="EMBL/GenBank/DDBJ databases">
        <authorList>
            <person name="McCartney M.A."/>
            <person name="Auch B."/>
            <person name="Kono T."/>
            <person name="Mallez S."/>
            <person name="Becker A."/>
            <person name="Gohl D.M."/>
            <person name="Silverstein K.A.T."/>
            <person name="Koren S."/>
            <person name="Bechman K.B."/>
            <person name="Herman A."/>
            <person name="Abrahante J.E."/>
            <person name="Garbe J."/>
        </authorList>
    </citation>
    <scope>NUCLEOTIDE SEQUENCE</scope>
    <source>
        <strain evidence="1">Duluth1</strain>
        <tissue evidence="1">Whole animal</tissue>
    </source>
</reference>
<dbReference type="EMBL" id="JAIWYP010000001">
    <property type="protein sequence ID" value="KAH3898091.1"/>
    <property type="molecule type" value="Genomic_DNA"/>
</dbReference>
<accession>A0A9D4NP74</accession>
<dbReference type="AlphaFoldDB" id="A0A9D4NP74"/>
<organism evidence="1 2">
    <name type="scientific">Dreissena polymorpha</name>
    <name type="common">Zebra mussel</name>
    <name type="synonym">Mytilus polymorpha</name>
    <dbReference type="NCBI Taxonomy" id="45954"/>
    <lineage>
        <taxon>Eukaryota</taxon>
        <taxon>Metazoa</taxon>
        <taxon>Spiralia</taxon>
        <taxon>Lophotrochozoa</taxon>
        <taxon>Mollusca</taxon>
        <taxon>Bivalvia</taxon>
        <taxon>Autobranchia</taxon>
        <taxon>Heteroconchia</taxon>
        <taxon>Euheterodonta</taxon>
        <taxon>Imparidentia</taxon>
        <taxon>Neoheterodontei</taxon>
        <taxon>Myida</taxon>
        <taxon>Dreissenoidea</taxon>
        <taxon>Dreissenidae</taxon>
        <taxon>Dreissena</taxon>
    </lineage>
</organism>